<dbReference type="KEGG" id="hakz:J0X25_07065"/>
<organism evidence="2 3">
    <name type="scientific">Haloterrigena alkaliphila</name>
    <dbReference type="NCBI Taxonomy" id="2816475"/>
    <lineage>
        <taxon>Archaea</taxon>
        <taxon>Methanobacteriati</taxon>
        <taxon>Methanobacteriota</taxon>
        <taxon>Stenosarchaea group</taxon>
        <taxon>Halobacteria</taxon>
        <taxon>Halobacteriales</taxon>
        <taxon>Natrialbaceae</taxon>
        <taxon>Haloterrigena</taxon>
    </lineage>
</organism>
<evidence type="ECO:0000313" key="2">
    <source>
        <dbReference type="EMBL" id="QSX00712.1"/>
    </source>
</evidence>
<evidence type="ECO:0000313" key="3">
    <source>
        <dbReference type="Proteomes" id="UP000663203"/>
    </source>
</evidence>
<accession>A0A8A2VGR6</accession>
<keyword evidence="3" id="KW-1185">Reference proteome</keyword>
<gene>
    <name evidence="2" type="ORF">J0X25_07065</name>
</gene>
<name>A0A8A2VGR6_9EURY</name>
<dbReference type="RefSeq" id="WP_207290431.1">
    <property type="nucleotide sequence ID" value="NZ_CP071462.1"/>
</dbReference>
<dbReference type="EMBL" id="CP071462">
    <property type="protein sequence ID" value="QSX00712.1"/>
    <property type="molecule type" value="Genomic_DNA"/>
</dbReference>
<dbReference type="AlphaFoldDB" id="A0A8A2VGR6"/>
<evidence type="ECO:0000256" key="1">
    <source>
        <dbReference type="SAM" id="MobiDB-lite"/>
    </source>
</evidence>
<dbReference type="GeneID" id="63187052"/>
<proteinExistence type="predicted"/>
<protein>
    <submittedName>
        <fullName evidence="2">Uncharacterized protein</fullName>
    </submittedName>
</protein>
<reference evidence="2 3" key="1">
    <citation type="submission" date="2021-03" db="EMBL/GenBank/DDBJ databases">
        <title>Haloterrigena longa sp. nov. and Haloterrigena limicola sp. nov., extremely halophilic archaea isolated from a salt lake.</title>
        <authorList>
            <person name="Henglin C."/>
        </authorList>
    </citation>
    <scope>NUCLEOTIDE SEQUENCE [LARGE SCALE GENOMIC DNA]</scope>
    <source>
        <strain evidence="2 3">KZCA68</strain>
    </source>
</reference>
<dbReference type="Proteomes" id="UP000663203">
    <property type="component" value="Chromosome"/>
</dbReference>
<sequence length="238" mass="25186">MRELRSCDFCGADAVGTFAVVPPELEPTEAEQRRVVCCNDCKDRLETLLEPLLARAGVDVGDRSGDESGGGETAGESGAVVASADESTRKRSRTSSPNATVSDADAGITDSASDTDGADDESPSDSVLEDGISFERNESDESETAAATQADDEAIDFDESATDETNDDSGSGDATRPPNGYGKVLRLLRNREFPMKRSAVENLAAGAYDLEADEVDAIVDHAVENGEFVEKQGKLRRP</sequence>
<feature type="compositionally biased region" description="Acidic residues" evidence="1">
    <location>
        <begin position="150"/>
        <end position="167"/>
    </location>
</feature>
<feature type="region of interest" description="Disordered" evidence="1">
    <location>
        <begin position="59"/>
        <end position="182"/>
    </location>
</feature>